<protein>
    <submittedName>
        <fullName evidence="2">DUF4176 domain-containing protein</fullName>
    </submittedName>
</protein>
<evidence type="ECO:0000313" key="1">
    <source>
        <dbReference type="EMBL" id="TLF41883.1"/>
    </source>
</evidence>
<comment type="caution">
    <text evidence="2">The sequence shown here is derived from an EMBL/GenBank/DDBJ whole genome shotgun (WGS) entry which is preliminary data.</text>
</comment>
<dbReference type="EMBL" id="VBWO01000001">
    <property type="protein sequence ID" value="TLF41883.1"/>
    <property type="molecule type" value="Genomic_DNA"/>
</dbReference>
<dbReference type="InterPro" id="IPR025233">
    <property type="entry name" value="DUF4176"/>
</dbReference>
<dbReference type="Pfam" id="PF13780">
    <property type="entry name" value="DUF4176"/>
    <property type="match status" value="1"/>
</dbReference>
<reference evidence="3 4" key="1">
    <citation type="submission" date="2019-05" db="EMBL/GenBank/DDBJ databases">
        <title>Genome-based reclassification of Lactobacillus casei as Lactobacillus casei subsp. casei. subsp.nov., description of Lactobacillus casei subsp. zeae subsp. nov., and emended description of Lactobacillus casei.</title>
        <authorList>
            <person name="Huang C.-H."/>
        </authorList>
    </citation>
    <scope>NUCLEOTIDE SEQUENCE [LARGE SCALE GENOMIC DNA]</scope>
    <source>
        <strain evidence="1 4">CRBIP24.44</strain>
        <strain evidence="2 3">CRBIP24.58</strain>
    </source>
</reference>
<sequence length="106" mass="12068">MLTKEQYFMSNIYPLGSVVTLKDGTQKVMIIGRGVVTNGDEGKEFFDYVACLYPAGIFNEQMIYFNQENIDHCFFKGFSDEEEAAFDEVYPSLVAKLPEDVKRGEV</sequence>
<evidence type="ECO:0000313" key="3">
    <source>
        <dbReference type="Proteomes" id="UP000307781"/>
    </source>
</evidence>
<evidence type="ECO:0000313" key="4">
    <source>
        <dbReference type="Proteomes" id="UP000309885"/>
    </source>
</evidence>
<name>A0A5R8LXY8_LACZE</name>
<dbReference type="Proteomes" id="UP000307781">
    <property type="component" value="Unassembled WGS sequence"/>
</dbReference>
<proteinExistence type="predicted"/>
<organism evidence="2 3">
    <name type="scientific">Lacticaseibacillus zeae</name>
    <name type="common">Lactobacillus zeae</name>
    <dbReference type="NCBI Taxonomy" id="57037"/>
    <lineage>
        <taxon>Bacteria</taxon>
        <taxon>Bacillati</taxon>
        <taxon>Bacillota</taxon>
        <taxon>Bacilli</taxon>
        <taxon>Lactobacillales</taxon>
        <taxon>Lactobacillaceae</taxon>
        <taxon>Lacticaseibacillus</taxon>
    </lineage>
</organism>
<evidence type="ECO:0000313" key="2">
    <source>
        <dbReference type="EMBL" id="TLF42186.1"/>
    </source>
</evidence>
<dbReference type="AlphaFoldDB" id="A0A5R8LXY8"/>
<accession>A0A5R8LXY8</accession>
<dbReference type="EMBL" id="VBWN01000004">
    <property type="protein sequence ID" value="TLF42186.1"/>
    <property type="molecule type" value="Genomic_DNA"/>
</dbReference>
<dbReference type="Proteomes" id="UP000309885">
    <property type="component" value="Unassembled WGS sequence"/>
</dbReference>
<gene>
    <name evidence="2" type="ORF">FEI14_07825</name>
    <name evidence="1" type="ORF">FEI15_01350</name>
</gene>